<evidence type="ECO:0000256" key="7">
    <source>
        <dbReference type="ARBA" id="ARBA00022840"/>
    </source>
</evidence>
<evidence type="ECO:0000313" key="12">
    <source>
        <dbReference type="Proteomes" id="UP001159405"/>
    </source>
</evidence>
<gene>
    <name evidence="11" type="ORF">PLOB_00020031</name>
</gene>
<evidence type="ECO:0000256" key="10">
    <source>
        <dbReference type="SAM" id="MobiDB-lite"/>
    </source>
</evidence>
<comment type="caution">
    <text evidence="11">The sequence shown here is derived from an EMBL/GenBank/DDBJ whole genome shotgun (WGS) entry which is preliminary data.</text>
</comment>
<keyword evidence="7 9" id="KW-0067">ATP-binding</keyword>
<organism evidence="11 12">
    <name type="scientific">Porites lobata</name>
    <dbReference type="NCBI Taxonomy" id="104759"/>
    <lineage>
        <taxon>Eukaryota</taxon>
        <taxon>Metazoa</taxon>
        <taxon>Cnidaria</taxon>
        <taxon>Anthozoa</taxon>
        <taxon>Hexacorallia</taxon>
        <taxon>Scleractinia</taxon>
        <taxon>Fungiina</taxon>
        <taxon>Poritidae</taxon>
        <taxon>Porites</taxon>
    </lineage>
</organism>
<dbReference type="InterPro" id="IPR027417">
    <property type="entry name" value="P-loop_NTPase"/>
</dbReference>
<feature type="compositionally biased region" description="Basic and acidic residues" evidence="10">
    <location>
        <begin position="1"/>
        <end position="12"/>
    </location>
</feature>
<evidence type="ECO:0000256" key="1">
    <source>
        <dbReference type="ARBA" id="ARBA00004875"/>
    </source>
</evidence>
<dbReference type="Pfam" id="PF13671">
    <property type="entry name" value="AAA_33"/>
    <property type="match status" value="1"/>
</dbReference>
<comment type="similarity">
    <text evidence="2 9">Belongs to the gluconokinase GntK/GntV family.</text>
</comment>
<dbReference type="InterPro" id="IPR006001">
    <property type="entry name" value="Therm_gnt_kin"/>
</dbReference>
<name>A0ABN8RFC0_9CNID</name>
<proteinExistence type="inferred from homology"/>
<dbReference type="SUPFAM" id="SSF52540">
    <property type="entry name" value="P-loop containing nucleoside triphosphate hydrolases"/>
    <property type="match status" value="1"/>
</dbReference>
<keyword evidence="6 9" id="KW-0418">Kinase</keyword>
<evidence type="ECO:0000256" key="5">
    <source>
        <dbReference type="ARBA" id="ARBA00022741"/>
    </source>
</evidence>
<dbReference type="NCBIfam" id="TIGR01313">
    <property type="entry name" value="therm_gnt_kin"/>
    <property type="match status" value="1"/>
</dbReference>
<evidence type="ECO:0000256" key="8">
    <source>
        <dbReference type="ARBA" id="ARBA00048090"/>
    </source>
</evidence>
<keyword evidence="12" id="KW-1185">Reference proteome</keyword>
<keyword evidence="5 9" id="KW-0547">Nucleotide-binding</keyword>
<keyword evidence="4 9" id="KW-0808">Transferase</keyword>
<dbReference type="PANTHER" id="PTHR43442:SF3">
    <property type="entry name" value="GLUCONOKINASE-RELATED"/>
    <property type="match status" value="1"/>
</dbReference>
<evidence type="ECO:0000256" key="2">
    <source>
        <dbReference type="ARBA" id="ARBA00008420"/>
    </source>
</evidence>
<comment type="pathway">
    <text evidence="1 9">Carbohydrate acid metabolism; D-gluconate degradation.</text>
</comment>
<evidence type="ECO:0000256" key="4">
    <source>
        <dbReference type="ARBA" id="ARBA00022679"/>
    </source>
</evidence>
<dbReference type="Proteomes" id="UP001159405">
    <property type="component" value="Unassembled WGS sequence"/>
</dbReference>
<dbReference type="PANTHER" id="PTHR43442">
    <property type="entry name" value="GLUCONOKINASE-RELATED"/>
    <property type="match status" value="1"/>
</dbReference>
<comment type="catalytic activity">
    <reaction evidence="8 9">
        <text>D-gluconate + ATP = 6-phospho-D-gluconate + ADP + H(+)</text>
        <dbReference type="Rhea" id="RHEA:19433"/>
        <dbReference type="ChEBI" id="CHEBI:15378"/>
        <dbReference type="ChEBI" id="CHEBI:18391"/>
        <dbReference type="ChEBI" id="CHEBI:30616"/>
        <dbReference type="ChEBI" id="CHEBI:58759"/>
        <dbReference type="ChEBI" id="CHEBI:456216"/>
        <dbReference type="EC" id="2.7.1.12"/>
    </reaction>
</comment>
<evidence type="ECO:0000256" key="3">
    <source>
        <dbReference type="ARBA" id="ARBA00012054"/>
    </source>
</evidence>
<dbReference type="CDD" id="cd02021">
    <property type="entry name" value="GntK"/>
    <property type="match status" value="1"/>
</dbReference>
<evidence type="ECO:0000313" key="11">
    <source>
        <dbReference type="EMBL" id="CAH3177931.1"/>
    </source>
</evidence>
<evidence type="ECO:0000256" key="6">
    <source>
        <dbReference type="ARBA" id="ARBA00022777"/>
    </source>
</evidence>
<accession>A0ABN8RFC0</accession>
<reference evidence="11 12" key="1">
    <citation type="submission" date="2022-05" db="EMBL/GenBank/DDBJ databases">
        <authorList>
            <consortium name="Genoscope - CEA"/>
            <person name="William W."/>
        </authorList>
    </citation>
    <scope>NUCLEOTIDE SEQUENCE [LARGE SCALE GENOMIC DNA]</scope>
</reference>
<evidence type="ECO:0000256" key="9">
    <source>
        <dbReference type="RuleBase" id="RU363066"/>
    </source>
</evidence>
<dbReference type="EC" id="2.7.1.12" evidence="3 9"/>
<sequence>METREIKTKLDGDGDDDDDVDPLHPQVVFPFVVKSNLEHSDWGYESDKQVKSPGGEVPVSRALNEVYSIQDTIFSPCPIMVVVLVTGVCGSGKTTVARALAKKLSCPYVDADHFHSAGNITKMKQGTPLTDEDRQPWLLALNKVIERWNKRSESGVLACSALKEQYRQTILLGAEAASENKHYCSNGDKRQKLSRPLPFCCLVVLLHGSKDLIKERMEKRQEHFMPSDLLDSQFESLEEPDNCEMYSVIKVAVDQTVEEIINEILRALKAKFGIRVSIHSTV</sequence>
<dbReference type="Gene3D" id="3.40.50.300">
    <property type="entry name" value="P-loop containing nucleotide triphosphate hydrolases"/>
    <property type="match status" value="1"/>
</dbReference>
<feature type="region of interest" description="Disordered" evidence="10">
    <location>
        <begin position="1"/>
        <end position="21"/>
    </location>
</feature>
<dbReference type="EMBL" id="CALNXK010000232">
    <property type="protein sequence ID" value="CAH3177931.1"/>
    <property type="molecule type" value="Genomic_DNA"/>
</dbReference>
<protein>
    <recommendedName>
        <fullName evidence="3 9">Gluconokinase</fullName>
        <ecNumber evidence="3 9">2.7.1.12</ecNumber>
    </recommendedName>
</protein>